<evidence type="ECO:0000256" key="3">
    <source>
        <dbReference type="ARBA" id="ARBA00012511"/>
    </source>
</evidence>
<dbReference type="EC" id="2.7.7.79" evidence="3"/>
<dbReference type="Proteomes" id="UP000601223">
    <property type="component" value="Unassembled WGS sequence"/>
</dbReference>
<evidence type="ECO:0000256" key="4">
    <source>
        <dbReference type="ARBA" id="ARBA00022679"/>
    </source>
</evidence>
<keyword evidence="4" id="KW-0808">Transferase</keyword>
<evidence type="ECO:0000256" key="2">
    <source>
        <dbReference type="ARBA" id="ARBA00010113"/>
    </source>
</evidence>
<dbReference type="AlphaFoldDB" id="A0A8J3NPG3"/>
<comment type="similarity">
    <text evidence="2">Belongs to the tRNA(His) guanylyltransferase family.</text>
</comment>
<dbReference type="InterPro" id="IPR038469">
    <property type="entry name" value="tRNAHis_GuaTrfase_Thg1_sf"/>
</dbReference>
<protein>
    <recommendedName>
        <fullName evidence="3">tRNA(His) guanylyltransferase</fullName>
        <ecNumber evidence="3">2.7.7.79</ecNumber>
    </recommendedName>
</protein>
<evidence type="ECO:0000256" key="9">
    <source>
        <dbReference type="ARBA" id="ARBA00022842"/>
    </source>
</evidence>
<dbReference type="PANTHER" id="PTHR12729">
    <property type="entry name" value="TRNA(HIS) GUANYLYLTRANSFERASE-RELATED"/>
    <property type="match status" value="1"/>
</dbReference>
<gene>
    <name evidence="13" type="ORF">Cba03nite_72590</name>
</gene>
<dbReference type="GO" id="GO:0006400">
    <property type="term" value="P:tRNA modification"/>
    <property type="evidence" value="ECO:0007669"/>
    <property type="project" value="InterPro"/>
</dbReference>
<keyword evidence="9" id="KW-0460">Magnesium</keyword>
<evidence type="ECO:0000256" key="8">
    <source>
        <dbReference type="ARBA" id="ARBA00022741"/>
    </source>
</evidence>
<evidence type="ECO:0000256" key="1">
    <source>
        <dbReference type="ARBA" id="ARBA00001946"/>
    </source>
</evidence>
<reference evidence="13 14" key="1">
    <citation type="submission" date="2021-01" db="EMBL/GenBank/DDBJ databases">
        <title>Whole genome shotgun sequence of Catellatospora bangladeshensis NBRC 107357.</title>
        <authorList>
            <person name="Komaki H."/>
            <person name="Tamura T."/>
        </authorList>
    </citation>
    <scope>NUCLEOTIDE SEQUENCE [LARGE SCALE GENOMIC DNA]</scope>
    <source>
        <strain evidence="13 14">NBRC 107357</strain>
    </source>
</reference>
<evidence type="ECO:0000256" key="5">
    <source>
        <dbReference type="ARBA" id="ARBA00022694"/>
    </source>
</evidence>
<dbReference type="EMBL" id="BONF01000055">
    <property type="protein sequence ID" value="GIF85910.1"/>
    <property type="molecule type" value="Genomic_DNA"/>
</dbReference>
<comment type="caution">
    <text evidence="13">The sequence shown here is derived from an EMBL/GenBank/DDBJ whole genome shotgun (WGS) entry which is preliminary data.</text>
</comment>
<name>A0A8J3NPG3_9ACTN</name>
<dbReference type="InterPro" id="IPR007537">
    <property type="entry name" value="tRNAHis_GuaTrfase_Thg1"/>
</dbReference>
<feature type="domain" description="tRNAHis guanylyltransferase catalytic" evidence="11">
    <location>
        <begin position="11"/>
        <end position="122"/>
    </location>
</feature>
<evidence type="ECO:0000256" key="10">
    <source>
        <dbReference type="ARBA" id="ARBA00023134"/>
    </source>
</evidence>
<keyword evidence="5" id="KW-0819">tRNA processing</keyword>
<evidence type="ECO:0000256" key="6">
    <source>
        <dbReference type="ARBA" id="ARBA00022695"/>
    </source>
</evidence>
<keyword evidence="6 13" id="KW-0548">Nucleotidyltransferase</keyword>
<dbReference type="InterPro" id="IPR024956">
    <property type="entry name" value="tRNAHis_GuaTrfase_cat"/>
</dbReference>
<dbReference type="RefSeq" id="WP_203756474.1">
    <property type="nucleotide sequence ID" value="NZ_BONF01000055.1"/>
</dbReference>
<feature type="domain" description="Thg1 C-terminal" evidence="12">
    <location>
        <begin position="132"/>
        <end position="210"/>
    </location>
</feature>
<sequence length="255" mass="29101">MNADEFEAVQRAREYFHGLTVLPGAWTVLRLDGRSFSRFTEQRFDKPFDPRFSELMVTTAQTLMTELGARYAFTESDEISVLLHPGFDLFGRSVEKLVSISAGIASAAFTHAFGEPAHFDSRLWLGITVGDVVDYFSWRQADAARCALNGWCYWTLRNAGQSRQEATRVLDGTSTADKNELLFRHGINFNDLPAWQRRGIGMWWEVYDHPGYDPVRRTEVTAARRRIAVERELPMKDAYRSLIEQVATAPAPTRR</sequence>
<dbReference type="PANTHER" id="PTHR12729:SF6">
    <property type="entry name" value="TRNA(HIS) GUANYLYLTRANSFERASE-RELATED"/>
    <property type="match status" value="1"/>
</dbReference>
<dbReference type="GO" id="GO:0005525">
    <property type="term" value="F:GTP binding"/>
    <property type="evidence" value="ECO:0007669"/>
    <property type="project" value="UniProtKB-KW"/>
</dbReference>
<evidence type="ECO:0000259" key="12">
    <source>
        <dbReference type="Pfam" id="PF14413"/>
    </source>
</evidence>
<accession>A0A8J3NPG3</accession>
<dbReference type="InterPro" id="IPR025845">
    <property type="entry name" value="Thg1_C_dom"/>
</dbReference>
<evidence type="ECO:0000313" key="14">
    <source>
        <dbReference type="Proteomes" id="UP000601223"/>
    </source>
</evidence>
<keyword evidence="7" id="KW-0479">Metal-binding</keyword>
<evidence type="ECO:0000256" key="7">
    <source>
        <dbReference type="ARBA" id="ARBA00022723"/>
    </source>
</evidence>
<keyword evidence="14" id="KW-1185">Reference proteome</keyword>
<organism evidence="13 14">
    <name type="scientific">Catellatospora bangladeshensis</name>
    <dbReference type="NCBI Taxonomy" id="310355"/>
    <lineage>
        <taxon>Bacteria</taxon>
        <taxon>Bacillati</taxon>
        <taxon>Actinomycetota</taxon>
        <taxon>Actinomycetes</taxon>
        <taxon>Micromonosporales</taxon>
        <taxon>Micromonosporaceae</taxon>
        <taxon>Catellatospora</taxon>
    </lineage>
</organism>
<dbReference type="Pfam" id="PF04446">
    <property type="entry name" value="Thg1"/>
    <property type="match status" value="1"/>
</dbReference>
<dbReference type="Pfam" id="PF14413">
    <property type="entry name" value="Thg1C"/>
    <property type="match status" value="1"/>
</dbReference>
<evidence type="ECO:0000313" key="13">
    <source>
        <dbReference type="EMBL" id="GIF85910.1"/>
    </source>
</evidence>
<dbReference type="Gene3D" id="3.30.70.3000">
    <property type="match status" value="1"/>
</dbReference>
<proteinExistence type="inferred from homology"/>
<keyword evidence="10" id="KW-0342">GTP-binding</keyword>
<comment type="cofactor">
    <cofactor evidence="1">
        <name>Mg(2+)</name>
        <dbReference type="ChEBI" id="CHEBI:18420"/>
    </cofactor>
</comment>
<dbReference type="GO" id="GO:0008193">
    <property type="term" value="F:tRNA guanylyltransferase activity"/>
    <property type="evidence" value="ECO:0007669"/>
    <property type="project" value="UniProtKB-EC"/>
</dbReference>
<keyword evidence="8" id="KW-0547">Nucleotide-binding</keyword>
<evidence type="ECO:0000259" key="11">
    <source>
        <dbReference type="Pfam" id="PF04446"/>
    </source>
</evidence>
<dbReference type="GO" id="GO:0000287">
    <property type="term" value="F:magnesium ion binding"/>
    <property type="evidence" value="ECO:0007669"/>
    <property type="project" value="InterPro"/>
</dbReference>